<organism evidence="1 2">
    <name type="scientific">Paraburkholderia rhizosphaerae</name>
    <dbReference type="NCBI Taxonomy" id="480658"/>
    <lineage>
        <taxon>Bacteria</taxon>
        <taxon>Pseudomonadati</taxon>
        <taxon>Pseudomonadota</taxon>
        <taxon>Betaproteobacteria</taxon>
        <taxon>Burkholderiales</taxon>
        <taxon>Burkholderiaceae</taxon>
        <taxon>Paraburkholderia</taxon>
    </lineage>
</organism>
<proteinExistence type="predicted"/>
<dbReference type="PIRSF" id="PIRSF029288">
    <property type="entry name" value="SciE_ImpE"/>
    <property type="match status" value="1"/>
</dbReference>
<reference evidence="1 2" key="1">
    <citation type="submission" date="2019-03" db="EMBL/GenBank/DDBJ databases">
        <title>Genomic Encyclopedia of Type Strains, Phase III (KMG-III): the genomes of soil and plant-associated and newly described type strains.</title>
        <authorList>
            <person name="Whitman W."/>
        </authorList>
    </citation>
    <scope>NUCLEOTIDE SEQUENCE [LARGE SCALE GENOMIC DNA]</scope>
    <source>
        <strain evidence="1 2">LMG 29544</strain>
    </source>
</reference>
<dbReference type="Pfam" id="PF07024">
    <property type="entry name" value="ImpE"/>
    <property type="match status" value="1"/>
</dbReference>
<evidence type="ECO:0000313" key="1">
    <source>
        <dbReference type="EMBL" id="TDY52762.1"/>
    </source>
</evidence>
<evidence type="ECO:0000313" key="2">
    <source>
        <dbReference type="Proteomes" id="UP000295509"/>
    </source>
</evidence>
<dbReference type="Proteomes" id="UP000295509">
    <property type="component" value="Unassembled WGS sequence"/>
</dbReference>
<name>A0A4R8M095_9BURK</name>
<dbReference type="InterPro" id="IPR011990">
    <property type="entry name" value="TPR-like_helical_dom_sf"/>
</dbReference>
<dbReference type="Gene3D" id="1.25.40.10">
    <property type="entry name" value="Tetratricopeptide repeat domain"/>
    <property type="match status" value="1"/>
</dbReference>
<sequence>MTLYVTSSTVAASADTLLRQARVSDAMQALSAQVKQHPADPAKRVFLFQLLALMGQWERAENQLKVAGELDARNAMMVSAYQLALRGERERAAVFAGSGNPTLIGEPSEWHAQLLQAFRWLREGHIAQALELRGQAFEAAETVRGSIDGEPFEWIADADSRFGPCLEMIVNGAYAWVPFSRFSALRFDAPTDLRDTIWAPAQITWRNGGETVGFVPCRYYGSEQSDDAQLMLARRTDWTDCRAANASGSSPQNGTGSGDDCFIGSGQRMLATDAGEYPLLDVRTLTFDVL</sequence>
<dbReference type="EMBL" id="SORE01000004">
    <property type="protein sequence ID" value="TDY52762.1"/>
    <property type="molecule type" value="Genomic_DNA"/>
</dbReference>
<gene>
    <name evidence="1" type="ORF">BX592_10444</name>
</gene>
<keyword evidence="2" id="KW-1185">Reference proteome</keyword>
<comment type="caution">
    <text evidence="1">The sequence shown here is derived from an EMBL/GenBank/DDBJ whole genome shotgun (WGS) entry which is preliminary data.</text>
</comment>
<accession>A0A4R8M095</accession>
<dbReference type="SUPFAM" id="SSF144059">
    <property type="entry name" value="ImpE-like"/>
    <property type="match status" value="1"/>
</dbReference>
<dbReference type="InterPro" id="IPR009211">
    <property type="entry name" value="TagJ"/>
</dbReference>
<dbReference type="AlphaFoldDB" id="A0A4R8M095"/>
<protein>
    <submittedName>
        <fullName evidence="1">Type VI secretion system protein ImpE</fullName>
    </submittedName>
</protein>